<keyword evidence="4" id="KW-0560">Oxidoreductase</keyword>
<feature type="transmembrane region" description="Helical" evidence="8">
    <location>
        <begin position="21"/>
        <end position="42"/>
    </location>
</feature>
<dbReference type="InterPro" id="IPR029045">
    <property type="entry name" value="ClpP/crotonase-like_dom_sf"/>
</dbReference>
<keyword evidence="8" id="KW-0472">Membrane</keyword>
<dbReference type="Pfam" id="PF00725">
    <property type="entry name" value="3HCDH"/>
    <property type="match status" value="1"/>
</dbReference>
<dbReference type="InterPro" id="IPR006108">
    <property type="entry name" value="3HC_DH_C"/>
</dbReference>
<evidence type="ECO:0000256" key="8">
    <source>
        <dbReference type="SAM" id="Phobius"/>
    </source>
</evidence>
<dbReference type="Pfam" id="PF02737">
    <property type="entry name" value="3HCDH_N"/>
    <property type="match status" value="1"/>
</dbReference>
<organism evidence="11 12">
    <name type="scientific">Chryseobacterium oranimense</name>
    <dbReference type="NCBI Taxonomy" id="421058"/>
    <lineage>
        <taxon>Bacteria</taxon>
        <taxon>Pseudomonadati</taxon>
        <taxon>Bacteroidota</taxon>
        <taxon>Flavobacteriia</taxon>
        <taxon>Flavobacteriales</taxon>
        <taxon>Weeksellaceae</taxon>
        <taxon>Chryseobacterium group</taxon>
        <taxon>Chryseobacterium</taxon>
    </lineage>
</organism>
<evidence type="ECO:0000256" key="5">
    <source>
        <dbReference type="ARBA" id="ARBA00023027"/>
    </source>
</evidence>
<dbReference type="PANTHER" id="PTHR48075">
    <property type="entry name" value="3-HYDROXYACYL-COA DEHYDROGENASE FAMILY PROTEIN"/>
    <property type="match status" value="1"/>
</dbReference>
<dbReference type="SUPFAM" id="SSF52096">
    <property type="entry name" value="ClpP/crotonase"/>
    <property type="match status" value="1"/>
</dbReference>
<evidence type="ECO:0000313" key="11">
    <source>
        <dbReference type="EMBL" id="SHH30354.1"/>
    </source>
</evidence>
<feature type="domain" description="3-hydroxyacyl-CoA dehydrogenase C-terminal" evidence="9">
    <location>
        <begin position="221"/>
        <end position="321"/>
    </location>
</feature>
<dbReference type="Pfam" id="PF00378">
    <property type="entry name" value="ECH_1"/>
    <property type="match status" value="1"/>
</dbReference>
<dbReference type="eggNOG" id="COG1250">
    <property type="taxonomic scope" value="Bacteria"/>
</dbReference>
<dbReference type="GO" id="GO:0006635">
    <property type="term" value="P:fatty acid beta-oxidation"/>
    <property type="evidence" value="ECO:0007669"/>
    <property type="project" value="UniProtKB-UniPathway"/>
</dbReference>
<dbReference type="CDD" id="cd06558">
    <property type="entry name" value="crotonase-like"/>
    <property type="match status" value="1"/>
</dbReference>
<evidence type="ECO:0000256" key="6">
    <source>
        <dbReference type="ARBA" id="ARBA00023098"/>
    </source>
</evidence>
<dbReference type="InterPro" id="IPR036291">
    <property type="entry name" value="NAD(P)-bd_dom_sf"/>
</dbReference>
<proteinExistence type="predicted"/>
<dbReference type="GO" id="GO:0070403">
    <property type="term" value="F:NAD+ binding"/>
    <property type="evidence" value="ECO:0007669"/>
    <property type="project" value="InterPro"/>
</dbReference>
<comment type="catalytic activity">
    <reaction evidence="7">
        <text>a (3S)-3-hydroxyacyl-CoA + NAD(+) = a 3-oxoacyl-CoA + NADH + H(+)</text>
        <dbReference type="Rhea" id="RHEA:22432"/>
        <dbReference type="ChEBI" id="CHEBI:15378"/>
        <dbReference type="ChEBI" id="CHEBI:57318"/>
        <dbReference type="ChEBI" id="CHEBI:57540"/>
        <dbReference type="ChEBI" id="CHEBI:57945"/>
        <dbReference type="ChEBI" id="CHEBI:90726"/>
        <dbReference type="EC" id="1.1.1.35"/>
    </reaction>
</comment>
<dbReference type="Gene3D" id="1.10.1040.50">
    <property type="match status" value="1"/>
</dbReference>
<gene>
    <name evidence="11" type="ORF">SAMN05421866_2538</name>
</gene>
<accession>A0A1M5RVT5</accession>
<feature type="domain" description="3-hydroxyacyl-CoA dehydrogenase NAD binding" evidence="10">
    <location>
        <begin position="20"/>
        <end position="218"/>
    </location>
</feature>
<protein>
    <submittedName>
        <fullName evidence="11">3-hydroxyacyl-CoA dehydrogenase</fullName>
    </submittedName>
</protein>
<dbReference type="UniPathway" id="UPA00659"/>
<dbReference type="AlphaFoldDB" id="A0A1M5RVT5"/>
<keyword evidence="12" id="KW-1185">Reference proteome</keyword>
<dbReference type="PANTHER" id="PTHR48075:SF7">
    <property type="entry name" value="3-HYDROXYACYL-COA DEHYDROGENASE-RELATED"/>
    <property type="match status" value="1"/>
</dbReference>
<dbReference type="InterPro" id="IPR001753">
    <property type="entry name" value="Enoyl-CoA_hydra/iso"/>
</dbReference>
<dbReference type="SUPFAM" id="SSF51735">
    <property type="entry name" value="NAD(P)-binding Rossmann-fold domains"/>
    <property type="match status" value="1"/>
</dbReference>
<dbReference type="Gene3D" id="3.90.226.10">
    <property type="entry name" value="2-enoyl-CoA Hydratase, Chain A, domain 1"/>
    <property type="match status" value="1"/>
</dbReference>
<evidence type="ECO:0000259" key="10">
    <source>
        <dbReference type="Pfam" id="PF02737"/>
    </source>
</evidence>
<dbReference type="EMBL" id="FQWT01000003">
    <property type="protein sequence ID" value="SHH30354.1"/>
    <property type="molecule type" value="Genomic_DNA"/>
</dbReference>
<comment type="pathway">
    <text evidence="1">Lipid metabolism; fatty acid beta-oxidation.</text>
</comment>
<sequence>MVAYDLINNKNLHMKRRIKHVTVLGSGIMGSGIAAHFANIGVEVSLLDIVPFELTEAEQKKGLTKDDKAVRNRIASENFEKLKKASPALLYSPKFADRITIGNFDDDLQKIKNTDWIIEVVVEKLDIKKSVYEKIEQFRKPGTLISSNTSGIPIHFLIEGRSDDFKKYFAGTHFFNPVRYLPLLEIIPTQETLPEVVDFYMSFGAKFLGKTTVLAKDTPAFIANRIGVFSMMDLLHNVQKLGLTVSEVDKLTGPVIGRPKSATFRTADVVGLDTLVMVANGVRQSGAEANNFNDVFALPDYIQKMMDNKWLGSKTEQGFYKKVKNAEGKSEIHGLNLDTLEYELQGKSSFPTLELTKNIDKPIDRFKVLIGGKDKAGELYRKSLGALFAYVSHKVPEISDEVYKIDDAMRAGFGWENGPFEIWDAVGVQKGIELAKDAGYEVSDWVKNVESFYKVNDEGQSIFVDKNSGQYNTIPGQDAFIILDNIRKNKTLWSNSGSAIEDLGDGIINFEIRSKMNSLGGEVLDGLNRAIDLAEKEYDGLVVGNQGTNFSVGANLAMILMMAIEQDWDDLNMAIAYFQKSMMRVRYSSIPVVVAPHGMTLGGGCEMTMHADRVVAAAETYIGLVETGVGVIPGGGGTKELTLRTSREFHADDVKNNRLREAFMNIAMGKVATSAYEAYDMGILEKGKDIVSVSKNRQIAEAKKVAKLLSEQGYTQPIEQKVKVLGKDALGMFYVGTDQMLTGKYISEHDKKIADKLANVMVGGNLSEPTVVTEQYLLNLERETFLQLCGERKTLERIQYMLQNGKPLRN</sequence>
<name>A0A1M5RVT5_9FLAO</name>
<keyword evidence="8" id="KW-0812">Transmembrane</keyword>
<dbReference type="Proteomes" id="UP000184047">
    <property type="component" value="Unassembled WGS sequence"/>
</dbReference>
<dbReference type="Gene3D" id="3.40.50.720">
    <property type="entry name" value="NAD(P)-binding Rossmann-like Domain"/>
    <property type="match status" value="1"/>
</dbReference>
<dbReference type="InterPro" id="IPR006176">
    <property type="entry name" value="3-OHacyl-CoA_DH_NAD-bd"/>
</dbReference>
<reference evidence="12" key="1">
    <citation type="submission" date="2016-11" db="EMBL/GenBank/DDBJ databases">
        <authorList>
            <person name="Varghese N."/>
            <person name="Submissions S."/>
        </authorList>
    </citation>
    <scope>NUCLEOTIDE SEQUENCE [LARGE SCALE GENOMIC DNA]</scope>
    <source>
        <strain evidence="12">DSM 19055</strain>
    </source>
</reference>
<evidence type="ECO:0000256" key="4">
    <source>
        <dbReference type="ARBA" id="ARBA00023002"/>
    </source>
</evidence>
<dbReference type="SUPFAM" id="SSF48179">
    <property type="entry name" value="6-phosphogluconate dehydrogenase C-terminal domain-like"/>
    <property type="match status" value="2"/>
</dbReference>
<evidence type="ECO:0000313" key="12">
    <source>
        <dbReference type="Proteomes" id="UP000184047"/>
    </source>
</evidence>
<dbReference type="eggNOG" id="COG1024">
    <property type="taxonomic scope" value="Bacteria"/>
</dbReference>
<evidence type="ECO:0000256" key="1">
    <source>
        <dbReference type="ARBA" id="ARBA00005005"/>
    </source>
</evidence>
<keyword evidence="6" id="KW-0443">Lipid metabolism</keyword>
<dbReference type="STRING" id="421058.SAMN05421866_2538"/>
<keyword evidence="8" id="KW-1133">Transmembrane helix</keyword>
<evidence type="ECO:0000256" key="7">
    <source>
        <dbReference type="ARBA" id="ARBA00049556"/>
    </source>
</evidence>
<evidence type="ECO:0000259" key="9">
    <source>
        <dbReference type="Pfam" id="PF00725"/>
    </source>
</evidence>
<evidence type="ECO:0000256" key="2">
    <source>
        <dbReference type="ARBA" id="ARBA00022832"/>
    </source>
</evidence>
<dbReference type="GO" id="GO:0003857">
    <property type="term" value="F:(3S)-3-hydroxyacyl-CoA dehydrogenase (NAD+) activity"/>
    <property type="evidence" value="ECO:0007669"/>
    <property type="project" value="UniProtKB-EC"/>
</dbReference>
<dbReference type="InterPro" id="IPR008927">
    <property type="entry name" value="6-PGluconate_DH-like_C_sf"/>
</dbReference>
<keyword evidence="5" id="KW-0520">NAD</keyword>
<keyword evidence="2" id="KW-0276">Fatty acid metabolism</keyword>
<keyword evidence="3" id="KW-0442">Lipid degradation</keyword>
<evidence type="ECO:0000256" key="3">
    <source>
        <dbReference type="ARBA" id="ARBA00022963"/>
    </source>
</evidence>